<evidence type="ECO:0000256" key="5">
    <source>
        <dbReference type="ARBA" id="ARBA00023136"/>
    </source>
</evidence>
<evidence type="ECO:0000256" key="4">
    <source>
        <dbReference type="ARBA" id="ARBA00022989"/>
    </source>
</evidence>
<dbReference type="Proteomes" id="UP000178485">
    <property type="component" value="Chromosome i"/>
</dbReference>
<dbReference type="SUPFAM" id="SSF140478">
    <property type="entry name" value="LemA-like"/>
    <property type="match status" value="1"/>
</dbReference>
<comment type="subcellular location">
    <subcellularLocation>
        <location evidence="1">Membrane</location>
        <topology evidence="1">Single-pass membrane protein</topology>
    </subcellularLocation>
</comment>
<dbReference type="PANTHER" id="PTHR34478:SF1">
    <property type="entry name" value="PROTEIN LEMA"/>
    <property type="match status" value="1"/>
</dbReference>
<dbReference type="EMBL" id="LT608328">
    <property type="protein sequence ID" value="SCM59202.1"/>
    <property type="molecule type" value="Genomic_DNA"/>
</dbReference>
<name>A0A1G4G9K7_9BACT</name>
<gene>
    <name evidence="7" type="primary">lemA1</name>
    <name evidence="7" type="ORF">ING2E5A_2400</name>
</gene>
<proteinExistence type="inferred from homology"/>
<evidence type="ECO:0000256" key="6">
    <source>
        <dbReference type="SAM" id="Phobius"/>
    </source>
</evidence>
<dbReference type="InterPro" id="IPR023353">
    <property type="entry name" value="LemA-like_dom_sf"/>
</dbReference>
<dbReference type="Gene3D" id="1.20.1440.20">
    <property type="entry name" value="LemA-like domain"/>
    <property type="match status" value="1"/>
</dbReference>
<keyword evidence="4 6" id="KW-1133">Transmembrane helix</keyword>
<organism evidence="7 8">
    <name type="scientific">Petrimonas mucosa</name>
    <dbReference type="NCBI Taxonomy" id="1642646"/>
    <lineage>
        <taxon>Bacteria</taxon>
        <taxon>Pseudomonadati</taxon>
        <taxon>Bacteroidota</taxon>
        <taxon>Bacteroidia</taxon>
        <taxon>Bacteroidales</taxon>
        <taxon>Dysgonomonadaceae</taxon>
        <taxon>Petrimonas</taxon>
    </lineage>
</organism>
<evidence type="ECO:0000256" key="2">
    <source>
        <dbReference type="ARBA" id="ARBA00008854"/>
    </source>
</evidence>
<protein>
    <submittedName>
        <fullName evidence="7">Protein LemA</fullName>
    </submittedName>
</protein>
<dbReference type="Pfam" id="PF04011">
    <property type="entry name" value="LemA"/>
    <property type="match status" value="1"/>
</dbReference>
<keyword evidence="8" id="KW-1185">Reference proteome</keyword>
<evidence type="ECO:0000313" key="7">
    <source>
        <dbReference type="EMBL" id="SCM59202.1"/>
    </source>
</evidence>
<feature type="transmembrane region" description="Helical" evidence="6">
    <location>
        <begin position="6"/>
        <end position="23"/>
    </location>
</feature>
<dbReference type="InterPro" id="IPR007156">
    <property type="entry name" value="MamQ_LemA"/>
</dbReference>
<dbReference type="PANTHER" id="PTHR34478">
    <property type="entry name" value="PROTEIN LEMA"/>
    <property type="match status" value="1"/>
</dbReference>
<dbReference type="GO" id="GO:0016020">
    <property type="term" value="C:membrane"/>
    <property type="evidence" value="ECO:0007669"/>
    <property type="project" value="UniProtKB-SubCell"/>
</dbReference>
<sequence>MGTGFVVLIVILAVAVIFLLYSISTYNRLVKLRTIVEEAWSGINVQLKKRYDLIPNLVETVKGYATHESETFQRVTRARANAMRVNDLKSREAAENDLNKALISLLAVAEQYPELKANENFMQLQHQLSIVESDIEKSRRFYNGLVREKNIVIDTFPSNIIAGMFSFSKSLFFELENEEEKTVPQVRF</sequence>
<keyword evidence="3 6" id="KW-0812">Transmembrane</keyword>
<evidence type="ECO:0000256" key="1">
    <source>
        <dbReference type="ARBA" id="ARBA00004167"/>
    </source>
</evidence>
<keyword evidence="5 6" id="KW-0472">Membrane</keyword>
<dbReference type="AlphaFoldDB" id="A0A1G4G9K7"/>
<dbReference type="KEGG" id="pmuc:ING2E5A_2400"/>
<evidence type="ECO:0000256" key="3">
    <source>
        <dbReference type="ARBA" id="ARBA00022692"/>
    </source>
</evidence>
<dbReference type="STRING" id="1642646.ING2E5A_2400"/>
<reference evidence="7 8" key="1">
    <citation type="submission" date="2016-08" db="EMBL/GenBank/DDBJ databases">
        <authorList>
            <person name="Seilhamer J.J."/>
        </authorList>
    </citation>
    <scope>NUCLEOTIDE SEQUENCE [LARGE SCALE GENOMIC DNA]</scope>
    <source>
        <strain evidence="7">ING2-E5A</strain>
    </source>
</reference>
<accession>A0A1G4G9K7</accession>
<evidence type="ECO:0000313" key="8">
    <source>
        <dbReference type="Proteomes" id="UP000178485"/>
    </source>
</evidence>
<dbReference type="RefSeq" id="WP_071137525.1">
    <property type="nucleotide sequence ID" value="NZ_JBASDY010000031.1"/>
</dbReference>
<comment type="similarity">
    <text evidence="2">Belongs to the LemA family.</text>
</comment>